<reference evidence="4" key="1">
    <citation type="submission" date="2020-05" db="EMBL/GenBank/DDBJ databases">
        <title>Mycena genomes resolve the evolution of fungal bioluminescence.</title>
        <authorList>
            <person name="Tsai I.J."/>
        </authorList>
    </citation>
    <scope>NUCLEOTIDE SEQUENCE</scope>
    <source>
        <strain evidence="4">160909Yilan</strain>
    </source>
</reference>
<sequence length="1172" mass="124409">MLPFALLWVLDCALLSGSIAVPTLRARTVVSESAWRKPNITQTLPDLINTASAALVKAVNGASTADQFNGQTYENVATTYSEMAEFDMLTNQTQYEESLQQSFSRTQETRPNFEDTDVTEFLACETYGYAATRAYAAYQNSSFLDFAIQSWSFGRSYTLSQGFTSLPVKNFTLQGSCNGATMVGGTFWTTTVSDPSIAAMSTGYFMLLSALLFEATSNSVYLQAATDSVNFIQSQLYSTSGFVLEQISGSANDTCEILSNDVDSFNSGLLIEGLAVLVAQTHDATMQTSLENLITNVLSNAPWQTTTGIIIKGDDKVVRGLLAAYMRNVTTPTVHQNLRDYLAVQFNAVSDLATNGDDIYAAQWTGPPSSSFSLPNQLSALSALLSAAYVVASDEAAEASSTPSPSGSASSSAASSTSSATSSSTPPAAIAGATIAGVFIIALATVVLVIFRRRAQARRLTAPAPMSTSQPVLSPSGYSLPASYSAPTSNASQPLSDPSFVHPSDLSLPRAPPAHPSAPPTDFSFIPRSYVVAEKGRPLPRHVPQLSQVSGTVITTSTGSSSYGNILSATGADAGSPVHRDSRLPGGAEEPPPILGCALCSESVPTLRARDLVSESSWRKPDVTQSLPDLINLASAALGKAIDGSSIVNQFNGQTYEIVATLYSEMAELDLVTNQTQYEDTLQQSFFKTQEIRPNFSDVECVLSALVNVRLEIPFQVEFRPVGETYGYAALCAYAAYKNSTFLDFAIQSWSFGRSYTLSQASTTLVGKNFTIVGSCNGTTMAGGTFLTTTASDPSVAAMSTGYFMLLSAMLFEATSNPIYLQAATDSAVFIQSQLYTSNGFVLQIISASANDTCKVLDDTVNSFNSGLFIEGLAVLVSQTQNATTQTLLENLITNVLFNGPWNTPTGIIAQGGGKNGDAILVRALATAYLRNVTTPAIRQNLRDYIAVQFNAVVDLATNGDDIYADQWTGPPSSSLSLGNQTSALSPLLSAAHLMASNVTTVGLPSSSPSGSGSTSQTSHRNTATIAGGTVGGVLALVVVFILYRMLRRSARRRALATPAMVSTTQPFFPLPYEPLFAPTSSTKTSSTKSQLRSDNSSSVPHPYAGGKKARHPLPRALPAPIPVQLPPAPDPVHINANPQDLPIAQLVQLLNQRLGNHQWNPQETLPGYRTT</sequence>
<dbReference type="InterPro" id="IPR053169">
    <property type="entry name" value="MUG_Protein"/>
</dbReference>
<keyword evidence="3" id="KW-0732">Signal</keyword>
<keyword evidence="2" id="KW-0472">Membrane</keyword>
<evidence type="ECO:0000256" key="3">
    <source>
        <dbReference type="SAM" id="SignalP"/>
    </source>
</evidence>
<feature type="region of interest" description="Disordered" evidence="1">
    <location>
        <begin position="483"/>
        <end position="521"/>
    </location>
</feature>
<dbReference type="PANTHER" id="PTHR47791">
    <property type="entry name" value="MEIOTICALLY UP-REGULATED GENE 191 PROTEIN"/>
    <property type="match status" value="1"/>
</dbReference>
<feature type="region of interest" description="Disordered" evidence="1">
    <location>
        <begin position="1080"/>
        <end position="1115"/>
    </location>
</feature>
<gene>
    <name evidence="4" type="ORF">MSAN_02261500</name>
</gene>
<dbReference type="InterPro" id="IPR005198">
    <property type="entry name" value="Glyco_hydro_76"/>
</dbReference>
<feature type="compositionally biased region" description="Low complexity" evidence="1">
    <location>
        <begin position="1080"/>
        <end position="1090"/>
    </location>
</feature>
<comment type="caution">
    <text evidence="4">The sequence shown here is derived from an EMBL/GenBank/DDBJ whole genome shotgun (WGS) entry which is preliminary data.</text>
</comment>
<feature type="chain" id="PRO_5034852456" evidence="3">
    <location>
        <begin position="21"/>
        <end position="1172"/>
    </location>
</feature>
<feature type="region of interest" description="Disordered" evidence="1">
    <location>
        <begin position="1002"/>
        <end position="1025"/>
    </location>
</feature>
<proteinExistence type="predicted"/>
<dbReference type="Proteomes" id="UP000623467">
    <property type="component" value="Unassembled WGS sequence"/>
</dbReference>
<dbReference type="Pfam" id="PF03663">
    <property type="entry name" value="Glyco_hydro_76"/>
    <property type="match status" value="2"/>
</dbReference>
<dbReference type="SUPFAM" id="SSF48208">
    <property type="entry name" value="Six-hairpin glycosidases"/>
    <property type="match status" value="2"/>
</dbReference>
<evidence type="ECO:0000256" key="1">
    <source>
        <dbReference type="SAM" id="MobiDB-lite"/>
    </source>
</evidence>
<keyword evidence="4" id="KW-0378">Hydrolase</keyword>
<protein>
    <submittedName>
        <fullName evidence="4">Glycoside hydrolase family 76 protein</fullName>
    </submittedName>
</protein>
<dbReference type="GO" id="GO:0016787">
    <property type="term" value="F:hydrolase activity"/>
    <property type="evidence" value="ECO:0007669"/>
    <property type="project" value="UniProtKB-KW"/>
</dbReference>
<dbReference type="GO" id="GO:0005975">
    <property type="term" value="P:carbohydrate metabolic process"/>
    <property type="evidence" value="ECO:0007669"/>
    <property type="project" value="InterPro"/>
</dbReference>
<organism evidence="4 5">
    <name type="scientific">Mycena sanguinolenta</name>
    <dbReference type="NCBI Taxonomy" id="230812"/>
    <lineage>
        <taxon>Eukaryota</taxon>
        <taxon>Fungi</taxon>
        <taxon>Dikarya</taxon>
        <taxon>Basidiomycota</taxon>
        <taxon>Agaricomycotina</taxon>
        <taxon>Agaricomycetes</taxon>
        <taxon>Agaricomycetidae</taxon>
        <taxon>Agaricales</taxon>
        <taxon>Marasmiineae</taxon>
        <taxon>Mycenaceae</taxon>
        <taxon>Mycena</taxon>
    </lineage>
</organism>
<evidence type="ECO:0000313" key="5">
    <source>
        <dbReference type="Proteomes" id="UP000623467"/>
    </source>
</evidence>
<feature type="signal peptide" evidence="3">
    <location>
        <begin position="1"/>
        <end position="20"/>
    </location>
</feature>
<feature type="compositionally biased region" description="Polar residues" evidence="1">
    <location>
        <begin position="1091"/>
        <end position="1100"/>
    </location>
</feature>
<feature type="compositionally biased region" description="Pro residues" evidence="1">
    <location>
        <begin position="510"/>
        <end position="519"/>
    </location>
</feature>
<accession>A0A8H6XB17</accession>
<feature type="compositionally biased region" description="Polar residues" evidence="1">
    <location>
        <begin position="485"/>
        <end position="496"/>
    </location>
</feature>
<dbReference type="InterPro" id="IPR008928">
    <property type="entry name" value="6-hairpin_glycosidase_sf"/>
</dbReference>
<feature type="compositionally biased region" description="Low complexity" evidence="1">
    <location>
        <begin position="1005"/>
        <end position="1025"/>
    </location>
</feature>
<dbReference type="AlphaFoldDB" id="A0A8H6XB17"/>
<feature type="transmembrane region" description="Helical" evidence="2">
    <location>
        <begin position="1024"/>
        <end position="1044"/>
    </location>
</feature>
<evidence type="ECO:0000256" key="2">
    <source>
        <dbReference type="SAM" id="Phobius"/>
    </source>
</evidence>
<dbReference type="PANTHER" id="PTHR47791:SF3">
    <property type="entry name" value="MEIOTICALLY UP-REGULATED GENE 191 PROTEIN"/>
    <property type="match status" value="1"/>
</dbReference>
<keyword evidence="2" id="KW-1133">Transmembrane helix</keyword>
<evidence type="ECO:0000313" key="4">
    <source>
        <dbReference type="EMBL" id="KAF7337356.1"/>
    </source>
</evidence>
<feature type="region of interest" description="Disordered" evidence="1">
    <location>
        <begin position="399"/>
        <end position="426"/>
    </location>
</feature>
<dbReference type="Gene3D" id="1.50.10.20">
    <property type="match status" value="2"/>
</dbReference>
<keyword evidence="2" id="KW-0812">Transmembrane</keyword>
<keyword evidence="5" id="KW-1185">Reference proteome</keyword>
<feature type="transmembrane region" description="Helical" evidence="2">
    <location>
        <begin position="428"/>
        <end position="451"/>
    </location>
</feature>
<name>A0A8H6XB17_9AGAR</name>
<dbReference type="EMBL" id="JACAZH010000034">
    <property type="protein sequence ID" value="KAF7337356.1"/>
    <property type="molecule type" value="Genomic_DNA"/>
</dbReference>
<dbReference type="OrthoDB" id="2997393at2759"/>